<dbReference type="InterPro" id="IPR052295">
    <property type="entry name" value="Odorant-binding_protein"/>
</dbReference>
<proteinExistence type="inferred from homology"/>
<dbReference type="EMBL" id="JAVRBK010000003">
    <property type="protein sequence ID" value="KAK5645823.1"/>
    <property type="molecule type" value="Genomic_DNA"/>
</dbReference>
<dbReference type="SUPFAM" id="SSF47565">
    <property type="entry name" value="Insect pheromone/odorant-binding proteins"/>
    <property type="match status" value="1"/>
</dbReference>
<dbReference type="Gene3D" id="1.10.238.20">
    <property type="entry name" value="Pheromone/general odorant binding protein domain"/>
    <property type="match status" value="1"/>
</dbReference>
<dbReference type="PANTHER" id="PTHR21066">
    <property type="entry name" value="ODORANT-BINDING PROTEIN 59A-RELATED"/>
    <property type="match status" value="1"/>
</dbReference>
<evidence type="ECO:0000256" key="2">
    <source>
        <dbReference type="ARBA" id="ARBA00008098"/>
    </source>
</evidence>
<feature type="chain" id="PRO_5042930896" evidence="4">
    <location>
        <begin position="31"/>
        <end position="201"/>
    </location>
</feature>
<evidence type="ECO:0000313" key="6">
    <source>
        <dbReference type="Proteomes" id="UP001329430"/>
    </source>
</evidence>
<gene>
    <name evidence="5" type="ORF">RI129_004287</name>
</gene>
<reference evidence="5 6" key="1">
    <citation type="journal article" date="2024" name="Insects">
        <title>An Improved Chromosome-Level Genome Assembly of the Firefly Pyrocoelia pectoralis.</title>
        <authorList>
            <person name="Fu X."/>
            <person name="Meyer-Rochow V.B."/>
            <person name="Ballantyne L."/>
            <person name="Zhu X."/>
        </authorList>
    </citation>
    <scope>NUCLEOTIDE SEQUENCE [LARGE SCALE GENOMIC DNA]</scope>
    <source>
        <strain evidence="5">XCY_ONT2</strain>
    </source>
</reference>
<dbReference type="GO" id="GO:0005576">
    <property type="term" value="C:extracellular region"/>
    <property type="evidence" value="ECO:0007669"/>
    <property type="project" value="UniProtKB-SubCell"/>
</dbReference>
<accession>A0AAN7VFQ6</accession>
<dbReference type="GO" id="GO:0005549">
    <property type="term" value="F:odorant binding"/>
    <property type="evidence" value="ECO:0007669"/>
    <property type="project" value="InterPro"/>
</dbReference>
<comment type="subcellular location">
    <subcellularLocation>
        <location evidence="1">Secreted</location>
    </subcellularLocation>
</comment>
<keyword evidence="6" id="KW-1185">Reference proteome</keyword>
<dbReference type="Proteomes" id="UP001329430">
    <property type="component" value="Chromosome 3"/>
</dbReference>
<organism evidence="5 6">
    <name type="scientific">Pyrocoelia pectoralis</name>
    <dbReference type="NCBI Taxonomy" id="417401"/>
    <lineage>
        <taxon>Eukaryota</taxon>
        <taxon>Metazoa</taxon>
        <taxon>Ecdysozoa</taxon>
        <taxon>Arthropoda</taxon>
        <taxon>Hexapoda</taxon>
        <taxon>Insecta</taxon>
        <taxon>Pterygota</taxon>
        <taxon>Neoptera</taxon>
        <taxon>Endopterygota</taxon>
        <taxon>Coleoptera</taxon>
        <taxon>Polyphaga</taxon>
        <taxon>Elateriformia</taxon>
        <taxon>Elateroidea</taxon>
        <taxon>Lampyridae</taxon>
        <taxon>Lampyrinae</taxon>
        <taxon>Pyrocoelia</taxon>
    </lineage>
</organism>
<evidence type="ECO:0000313" key="5">
    <source>
        <dbReference type="EMBL" id="KAK5645823.1"/>
    </source>
</evidence>
<name>A0AAN7VFQ6_9COLE</name>
<dbReference type="PANTHER" id="PTHR21066:SF18">
    <property type="entry name" value="ODORANT-BINDING PROTEIN 73A, ISOFORM B"/>
    <property type="match status" value="1"/>
</dbReference>
<sequence length="201" mass="22525">MLFVASVSYEMHLRVLTLLYFTALLAVGSAKDDLKCQVPVAAPQNIEKVVNQCQDEIKTALLSEAFHFLSDKESVGASRRKRETFTNDERRIAGCLLQCVYRKMKAVNHNGFPTSEGLVALYTEGVLDKEYLVASHKAVNTCLIDAQKKHLPTPQSLQRKSFNNLTCRFIFFAVKGKTCDIAFDVFDCVSDRIGEYCGQSL</sequence>
<dbReference type="InterPro" id="IPR036728">
    <property type="entry name" value="PBP_GOBP_sf"/>
</dbReference>
<feature type="signal peptide" evidence="4">
    <location>
        <begin position="1"/>
        <end position="30"/>
    </location>
</feature>
<comment type="caution">
    <text evidence="5">The sequence shown here is derived from an EMBL/GenBank/DDBJ whole genome shotgun (WGS) entry which is preliminary data.</text>
</comment>
<evidence type="ECO:0000256" key="3">
    <source>
        <dbReference type="ARBA" id="ARBA00022525"/>
    </source>
</evidence>
<keyword evidence="3" id="KW-0964">Secreted</keyword>
<evidence type="ECO:0000256" key="4">
    <source>
        <dbReference type="SAM" id="SignalP"/>
    </source>
</evidence>
<protein>
    <submittedName>
        <fullName evidence="5">Uncharacterized protein</fullName>
    </submittedName>
</protein>
<comment type="similarity">
    <text evidence="2">Belongs to the PBP/GOBP family.</text>
</comment>
<evidence type="ECO:0000256" key="1">
    <source>
        <dbReference type="ARBA" id="ARBA00004613"/>
    </source>
</evidence>
<keyword evidence="4" id="KW-0732">Signal</keyword>
<dbReference type="AlphaFoldDB" id="A0AAN7VFQ6"/>